<name>C7MGC9_BRAFD</name>
<dbReference type="STRING" id="446465.Bfae_25810"/>
<dbReference type="Proteomes" id="UP000001919">
    <property type="component" value="Chromosome"/>
</dbReference>
<feature type="region of interest" description="Disordered" evidence="1">
    <location>
        <begin position="91"/>
        <end position="123"/>
    </location>
</feature>
<dbReference type="InterPro" id="IPR027417">
    <property type="entry name" value="P-loop_NTPase"/>
</dbReference>
<dbReference type="KEGG" id="bfa:Bfae_25810"/>
<reference evidence="3 4" key="1">
    <citation type="journal article" date="2009" name="Stand. Genomic Sci.">
        <title>Complete genome sequence of Brachybacterium faecium type strain (Schefferle 6-10).</title>
        <authorList>
            <person name="Lapidus A."/>
            <person name="Pukall R."/>
            <person name="Labuttii K."/>
            <person name="Copeland A."/>
            <person name="Del Rio T.G."/>
            <person name="Nolan M."/>
            <person name="Chen F."/>
            <person name="Lucas S."/>
            <person name="Tice H."/>
            <person name="Cheng J.F."/>
            <person name="Bruce D."/>
            <person name="Goodwin L."/>
            <person name="Pitluck S."/>
            <person name="Rohde M."/>
            <person name="Goker M."/>
            <person name="Pati A."/>
            <person name="Ivanova N."/>
            <person name="Mavrommatis K."/>
            <person name="Chen A."/>
            <person name="Palaniappan K."/>
            <person name="D'haeseleer P."/>
            <person name="Chain P."/>
            <person name="Bristow J."/>
            <person name="Eisen J.A."/>
            <person name="Markowitz V."/>
            <person name="Hugenholtz P."/>
            <person name="Kyrpides N.C."/>
            <person name="Klenk H.P."/>
        </authorList>
    </citation>
    <scope>NUCLEOTIDE SEQUENCE [LARGE SCALE GENOMIC DNA]</scope>
    <source>
        <strain evidence="4">ATCC 43885 / DSM 4810 / JCM 11609 / LMG 19847 / NBRC 14762 / NCIMB 9860 / 6-10</strain>
    </source>
</reference>
<dbReference type="EMBL" id="CP001643">
    <property type="protein sequence ID" value="ACU86362.1"/>
    <property type="molecule type" value="Genomic_DNA"/>
</dbReference>
<proteinExistence type="predicted"/>
<dbReference type="Pfam" id="PF26563">
    <property type="entry name" value="Rv3660c_N"/>
    <property type="match status" value="1"/>
</dbReference>
<dbReference type="HOGENOM" id="CLU_745405_0_0_11"/>
<keyword evidence="4" id="KW-1185">Reference proteome</keyword>
<dbReference type="OrthoDB" id="3252838at2"/>
<dbReference type="PATRIC" id="fig|446465.5.peg.2554"/>
<dbReference type="eggNOG" id="COG0489">
    <property type="taxonomic scope" value="Bacteria"/>
</dbReference>
<protein>
    <recommendedName>
        <fullName evidence="2">Rv3660c-like CheY-like N-terminal domain-containing protein</fullName>
    </recommendedName>
</protein>
<evidence type="ECO:0000256" key="1">
    <source>
        <dbReference type="SAM" id="MobiDB-lite"/>
    </source>
</evidence>
<evidence type="ECO:0000313" key="4">
    <source>
        <dbReference type="Proteomes" id="UP000001919"/>
    </source>
</evidence>
<evidence type="ECO:0000313" key="3">
    <source>
        <dbReference type="EMBL" id="ACU86362.1"/>
    </source>
</evidence>
<organism evidence="3 4">
    <name type="scientific">Brachybacterium faecium (strain ATCC 43885 / DSM 4810 / JCM 11609 / LMG 19847 / NBRC 14762 / NCIMB 9860 / 6-10)</name>
    <dbReference type="NCBI Taxonomy" id="446465"/>
    <lineage>
        <taxon>Bacteria</taxon>
        <taxon>Bacillati</taxon>
        <taxon>Actinomycetota</taxon>
        <taxon>Actinomycetes</taxon>
        <taxon>Micrococcales</taxon>
        <taxon>Dermabacteraceae</taxon>
        <taxon>Brachybacterium</taxon>
    </lineage>
</organism>
<evidence type="ECO:0000259" key="2">
    <source>
        <dbReference type="Pfam" id="PF26563"/>
    </source>
</evidence>
<feature type="region of interest" description="Disordered" evidence="1">
    <location>
        <begin position="1"/>
        <end position="65"/>
    </location>
</feature>
<feature type="domain" description="Rv3660c-like CheY-like N-terminal" evidence="2">
    <location>
        <begin position="129"/>
        <end position="197"/>
    </location>
</feature>
<dbReference type="SUPFAM" id="SSF52540">
    <property type="entry name" value="P-loop containing nucleoside triphosphate hydrolases"/>
    <property type="match status" value="1"/>
</dbReference>
<accession>C7MGC9</accession>
<gene>
    <name evidence="3" type="ordered locus">Bfae_25810</name>
</gene>
<sequence>MTSTITSSSEARGSVPGLTGPAVPTEPGSRGGSTPRRRRSRFPDPAGRGPAPSSSGRPVAWWAGSDDASREAVRDHATAVGLELVDAPGHLTGAGASTLHAHGHSTSSPGERRADGDSADGSGVADPVCTVVDAAAVAGAEGSIGHGRAPLLVVTRAAEIPAEVWRGALAAGAHAVLPLPAGSEELLSHLAELARPRASSLLVGVVGGCGGAGASSFAARLAAAARPHGPATLIDADPLGGGTDLLVEAPPLDGIQWQDTAALGPEDGEALSAGLPQVDEVRMLVAGQAAGPDAHTLPPVLSTLSPLGGTVVVDLSPSLVPVAADHLQQLLVVVPATDHAVRAASRRLRAWRLPRTLVHLVVRRSGPLDPREVAEDLALPLAASFRDSPRGAVPLLDVRRRGADRAARQLMARLHDEAGS</sequence>
<dbReference type="AlphaFoldDB" id="C7MGC9"/>
<dbReference type="Gene3D" id="3.40.50.300">
    <property type="entry name" value="P-loop containing nucleotide triphosphate hydrolases"/>
    <property type="match status" value="1"/>
</dbReference>
<dbReference type="InterPro" id="IPR059050">
    <property type="entry name" value="Rv3660c_N"/>
</dbReference>
<feature type="compositionally biased region" description="Polar residues" evidence="1">
    <location>
        <begin position="1"/>
        <end position="11"/>
    </location>
</feature>